<organism evidence="2 3">
    <name type="scientific">Chrysochromulina tobinii</name>
    <dbReference type="NCBI Taxonomy" id="1460289"/>
    <lineage>
        <taxon>Eukaryota</taxon>
        <taxon>Haptista</taxon>
        <taxon>Haptophyta</taxon>
        <taxon>Prymnesiophyceae</taxon>
        <taxon>Prymnesiales</taxon>
        <taxon>Chrysochromulinaceae</taxon>
        <taxon>Chrysochromulina</taxon>
    </lineage>
</organism>
<name>A0A0M0J6T5_9EUKA</name>
<dbReference type="SMART" id="SM00233">
    <property type="entry name" value="PH"/>
    <property type="match status" value="1"/>
</dbReference>
<dbReference type="EMBL" id="JWZX01003305">
    <property type="protein sequence ID" value="KOO22170.1"/>
    <property type="molecule type" value="Genomic_DNA"/>
</dbReference>
<dbReference type="PROSITE" id="PS50003">
    <property type="entry name" value="PH_DOMAIN"/>
    <property type="match status" value="1"/>
</dbReference>
<proteinExistence type="predicted"/>
<evidence type="ECO:0000313" key="2">
    <source>
        <dbReference type="EMBL" id="KOO22170.1"/>
    </source>
</evidence>
<gene>
    <name evidence="2" type="ORF">Ctob_001136</name>
</gene>
<accession>A0A0M0J6T5</accession>
<sequence length="199" mass="21501">MGFFGAKPDKEPDFNPPLAGKPYELISLLGGPLGDIAHDQQALARATALANGPEAATFGYLLLDVKGCLGRFWKQVYAVIVKGAVYIFESPTAERTLRLLAASDCECEVGEREECKAGVYCFRLKHADGSAAFCAFNSKAMLLWLQALQTGGVKYEDPPVDVGNTQSLFELRATLLTGEEIDLDRYQGCVCLVVNAASK</sequence>
<dbReference type="OrthoDB" id="446890at2759"/>
<evidence type="ECO:0000259" key="1">
    <source>
        <dbReference type="PROSITE" id="PS50003"/>
    </source>
</evidence>
<dbReference type="SUPFAM" id="SSF50729">
    <property type="entry name" value="PH domain-like"/>
    <property type="match status" value="1"/>
</dbReference>
<dbReference type="AlphaFoldDB" id="A0A0M0J6T5"/>
<keyword evidence="3" id="KW-1185">Reference proteome</keyword>
<dbReference type="Gene3D" id="2.30.29.30">
    <property type="entry name" value="Pleckstrin-homology domain (PH domain)/Phosphotyrosine-binding domain (PTB)"/>
    <property type="match status" value="1"/>
</dbReference>
<dbReference type="InterPro" id="IPR001849">
    <property type="entry name" value="PH_domain"/>
</dbReference>
<reference evidence="3" key="1">
    <citation type="journal article" date="2015" name="PLoS Genet.">
        <title>Genome Sequence and Transcriptome Analyses of Chrysochromulina tobin: Metabolic Tools for Enhanced Algal Fitness in the Prominent Order Prymnesiales (Haptophyceae).</title>
        <authorList>
            <person name="Hovde B.T."/>
            <person name="Deodato C.R."/>
            <person name="Hunsperger H.M."/>
            <person name="Ryken S.A."/>
            <person name="Yost W."/>
            <person name="Jha R.K."/>
            <person name="Patterson J."/>
            <person name="Monnat R.J. Jr."/>
            <person name="Barlow S.B."/>
            <person name="Starkenburg S.R."/>
            <person name="Cattolico R.A."/>
        </authorList>
    </citation>
    <scope>NUCLEOTIDE SEQUENCE</scope>
    <source>
        <strain evidence="3">CCMP291</strain>
    </source>
</reference>
<dbReference type="InterPro" id="IPR011993">
    <property type="entry name" value="PH-like_dom_sf"/>
</dbReference>
<comment type="caution">
    <text evidence="2">The sequence shown here is derived from an EMBL/GenBank/DDBJ whole genome shotgun (WGS) entry which is preliminary data.</text>
</comment>
<dbReference type="Proteomes" id="UP000037460">
    <property type="component" value="Unassembled WGS sequence"/>
</dbReference>
<evidence type="ECO:0000313" key="3">
    <source>
        <dbReference type="Proteomes" id="UP000037460"/>
    </source>
</evidence>
<feature type="domain" description="PH" evidence="1">
    <location>
        <begin position="54"/>
        <end position="153"/>
    </location>
</feature>
<protein>
    <recommendedName>
        <fullName evidence="1">PH domain-containing protein</fullName>
    </recommendedName>
</protein>